<dbReference type="GO" id="GO:0000981">
    <property type="term" value="F:DNA-binding transcription factor activity, RNA polymerase II-specific"/>
    <property type="evidence" value="ECO:0007669"/>
    <property type="project" value="TreeGrafter"/>
</dbReference>
<dbReference type="GO" id="GO:0005634">
    <property type="term" value="C:nucleus"/>
    <property type="evidence" value="ECO:0007669"/>
    <property type="project" value="UniProtKB-SubCell"/>
</dbReference>
<keyword evidence="8" id="KW-0804">Transcription</keyword>
<evidence type="ECO:0000256" key="9">
    <source>
        <dbReference type="ARBA" id="ARBA00023242"/>
    </source>
</evidence>
<dbReference type="PROSITE" id="PS00028">
    <property type="entry name" value="ZINC_FINGER_C2H2_1"/>
    <property type="match status" value="2"/>
</dbReference>
<dbReference type="EMBL" id="DS268544">
    <property type="protein sequence ID" value="EFO88340.1"/>
    <property type="molecule type" value="Genomic_DNA"/>
</dbReference>
<dbReference type="PROSITE" id="PS50157">
    <property type="entry name" value="ZINC_FINGER_C2H2_2"/>
    <property type="match status" value="2"/>
</dbReference>
<evidence type="ECO:0000256" key="4">
    <source>
        <dbReference type="ARBA" id="ARBA00022771"/>
    </source>
</evidence>
<proteinExistence type="predicted"/>
<dbReference type="Proteomes" id="UP000008281">
    <property type="component" value="Unassembled WGS sequence"/>
</dbReference>
<feature type="domain" description="C2H2-type" evidence="12">
    <location>
        <begin position="36"/>
        <end position="63"/>
    </location>
</feature>
<dbReference type="PANTHER" id="PTHR24394">
    <property type="entry name" value="ZINC FINGER PROTEIN"/>
    <property type="match status" value="1"/>
</dbReference>
<dbReference type="OrthoDB" id="5916238at2759"/>
<dbReference type="SUPFAM" id="SSF57667">
    <property type="entry name" value="beta-beta-alpha zinc fingers"/>
    <property type="match status" value="1"/>
</dbReference>
<gene>
    <name evidence="13" type="ORF">CRE_12238</name>
</gene>
<keyword evidence="5" id="KW-0862">Zinc</keyword>
<dbReference type="SMART" id="SM00355">
    <property type="entry name" value="ZnF_C2H2"/>
    <property type="match status" value="3"/>
</dbReference>
<evidence type="ECO:0000256" key="7">
    <source>
        <dbReference type="ARBA" id="ARBA00023125"/>
    </source>
</evidence>
<dbReference type="InterPro" id="IPR013087">
    <property type="entry name" value="Znf_C2H2_type"/>
</dbReference>
<comment type="subcellular location">
    <subcellularLocation>
        <location evidence="1">Nucleus</location>
    </subcellularLocation>
</comment>
<reference evidence="13" key="1">
    <citation type="submission" date="2007-07" db="EMBL/GenBank/DDBJ databases">
        <title>PCAP assembly of the Caenorhabditis remanei genome.</title>
        <authorList>
            <consortium name="The Caenorhabditis remanei Sequencing Consortium"/>
            <person name="Wilson R.K."/>
        </authorList>
    </citation>
    <scope>NUCLEOTIDE SEQUENCE [LARGE SCALE GENOMIC DNA]</scope>
    <source>
        <strain evidence="13">PB4641</strain>
    </source>
</reference>
<dbReference type="GO" id="GO:0008270">
    <property type="term" value="F:zinc ion binding"/>
    <property type="evidence" value="ECO:0007669"/>
    <property type="project" value="UniProtKB-KW"/>
</dbReference>
<dbReference type="GeneID" id="9827498"/>
<dbReference type="RefSeq" id="XP_003095821.2">
    <property type="nucleotide sequence ID" value="XM_003095773.2"/>
</dbReference>
<evidence type="ECO:0000259" key="12">
    <source>
        <dbReference type="PROSITE" id="PS50157"/>
    </source>
</evidence>
<dbReference type="HOGENOM" id="CLU_075647_0_0_1"/>
<feature type="compositionally biased region" description="Basic and acidic residues" evidence="11">
    <location>
        <begin position="102"/>
        <end position="111"/>
    </location>
</feature>
<evidence type="ECO:0000256" key="5">
    <source>
        <dbReference type="ARBA" id="ARBA00022833"/>
    </source>
</evidence>
<dbReference type="OMA" id="KERQNCF"/>
<dbReference type="GO" id="GO:0003677">
    <property type="term" value="F:DNA binding"/>
    <property type="evidence" value="ECO:0007669"/>
    <property type="project" value="UniProtKB-KW"/>
</dbReference>
<dbReference type="InParanoid" id="E3N708"/>
<dbReference type="Gene3D" id="3.30.160.60">
    <property type="entry name" value="Classic Zinc Finger"/>
    <property type="match status" value="2"/>
</dbReference>
<dbReference type="FunFam" id="3.30.160.60:FF:001009">
    <property type="entry name" value="Zinc finger protein 26"/>
    <property type="match status" value="1"/>
</dbReference>
<protein>
    <recommendedName>
        <fullName evidence="12">C2H2-type domain-containing protein</fullName>
    </recommendedName>
</protein>
<organism evidence="14">
    <name type="scientific">Caenorhabditis remanei</name>
    <name type="common">Caenorhabditis vulgaris</name>
    <dbReference type="NCBI Taxonomy" id="31234"/>
    <lineage>
        <taxon>Eukaryota</taxon>
        <taxon>Metazoa</taxon>
        <taxon>Ecdysozoa</taxon>
        <taxon>Nematoda</taxon>
        <taxon>Chromadorea</taxon>
        <taxon>Rhabditida</taxon>
        <taxon>Rhabditina</taxon>
        <taxon>Rhabditomorpha</taxon>
        <taxon>Rhabditoidea</taxon>
        <taxon>Rhabditidae</taxon>
        <taxon>Peloderinae</taxon>
        <taxon>Caenorhabditis</taxon>
    </lineage>
</organism>
<evidence type="ECO:0000313" key="13">
    <source>
        <dbReference type="EMBL" id="EFO88340.1"/>
    </source>
</evidence>
<evidence type="ECO:0000256" key="2">
    <source>
        <dbReference type="ARBA" id="ARBA00022723"/>
    </source>
</evidence>
<name>E3N708_CAERE</name>
<keyword evidence="14" id="KW-1185">Reference proteome</keyword>
<dbReference type="KEGG" id="crq:GCK72_009220"/>
<keyword evidence="2" id="KW-0479">Metal-binding</keyword>
<evidence type="ECO:0000256" key="1">
    <source>
        <dbReference type="ARBA" id="ARBA00004123"/>
    </source>
</evidence>
<evidence type="ECO:0000256" key="11">
    <source>
        <dbReference type="SAM" id="MobiDB-lite"/>
    </source>
</evidence>
<evidence type="ECO:0000313" key="14">
    <source>
        <dbReference type="Proteomes" id="UP000008281"/>
    </source>
</evidence>
<feature type="domain" description="C2H2-type" evidence="12">
    <location>
        <begin position="8"/>
        <end position="35"/>
    </location>
</feature>
<dbReference type="PANTHER" id="PTHR24394:SF48">
    <property type="entry name" value="ZINC FINGER PROTEIN 771"/>
    <property type="match status" value="1"/>
</dbReference>
<dbReference type="CTD" id="9827498"/>
<keyword evidence="7" id="KW-0238">DNA-binding</keyword>
<evidence type="ECO:0000256" key="3">
    <source>
        <dbReference type="ARBA" id="ARBA00022737"/>
    </source>
</evidence>
<dbReference type="eggNOG" id="KOG1721">
    <property type="taxonomic scope" value="Eukaryota"/>
</dbReference>
<accession>E3N708</accession>
<keyword evidence="3" id="KW-0677">Repeat</keyword>
<dbReference type="Pfam" id="PF00096">
    <property type="entry name" value="zf-C2H2"/>
    <property type="match status" value="1"/>
</dbReference>
<feature type="region of interest" description="Disordered" evidence="11">
    <location>
        <begin position="102"/>
        <end position="131"/>
    </location>
</feature>
<evidence type="ECO:0000256" key="10">
    <source>
        <dbReference type="PROSITE-ProRule" id="PRU00042"/>
    </source>
</evidence>
<keyword evidence="6" id="KW-0805">Transcription regulation</keyword>
<evidence type="ECO:0000256" key="8">
    <source>
        <dbReference type="ARBA" id="ARBA00023163"/>
    </source>
</evidence>
<evidence type="ECO:0000256" key="6">
    <source>
        <dbReference type="ARBA" id="ARBA00023015"/>
    </source>
</evidence>
<feature type="compositionally biased region" description="Basic and acidic residues" evidence="11">
    <location>
        <begin position="121"/>
        <end position="131"/>
    </location>
</feature>
<sequence>MKAPEKKIKCDVCHKTFDIMFRLKEHSVVHSGARPFECKICGKSYKFKTYLKYHMTLHTENASLECSVCKTSVRKNNLRSHMKVVHDLIGDQLDTAIEKSMNKATDEKDKTPSTSNVENVNGEKEKIDEESKPKLFDSVEPLAKDLNIKDATEDVLKTRSQVDLNNSQSFSTDAIKQEPIDYEYPFEAIQKKTFADQSQSAMQFFPSKSVKESHESRSLLQEMFENNQGFQVGHFQNSIGVYPTSPVPPVQQQFPSNFEEDCRQISHQISRVAVNSTKERQNCFRQLLFATVFAFEGAQTCTNVEDFFRMMGERYAKK</sequence>
<dbReference type="STRING" id="31234.E3N708"/>
<dbReference type="AlphaFoldDB" id="E3N708"/>
<keyword evidence="9" id="KW-0539">Nucleus</keyword>
<keyword evidence="4 10" id="KW-0863">Zinc-finger</keyword>
<dbReference type="InterPro" id="IPR036236">
    <property type="entry name" value="Znf_C2H2_sf"/>
</dbReference>